<dbReference type="InterPro" id="IPR051203">
    <property type="entry name" value="Polysaccharide_Synthase-Rel"/>
</dbReference>
<evidence type="ECO:0000256" key="1">
    <source>
        <dbReference type="ARBA" id="ARBA00007430"/>
    </source>
</evidence>
<feature type="transmembrane region" description="Helical" evidence="2">
    <location>
        <begin position="100"/>
        <end position="121"/>
    </location>
</feature>
<dbReference type="Pfam" id="PF13727">
    <property type="entry name" value="CoA_binding_3"/>
    <property type="match status" value="1"/>
</dbReference>
<dbReference type="AlphaFoldDB" id="A0A1H0YGN0"/>
<dbReference type="PANTHER" id="PTHR43318:SF1">
    <property type="entry name" value="POLYSACCHARIDE BIOSYNTHESIS PROTEIN EPSC-RELATED"/>
    <property type="match status" value="1"/>
</dbReference>
<feature type="transmembrane region" description="Helical" evidence="2">
    <location>
        <begin position="9"/>
        <end position="29"/>
    </location>
</feature>
<evidence type="ECO:0000313" key="5">
    <source>
        <dbReference type="Proteomes" id="UP000199481"/>
    </source>
</evidence>
<dbReference type="EMBL" id="FNJW01000008">
    <property type="protein sequence ID" value="SDQ14190.1"/>
    <property type="molecule type" value="Genomic_DNA"/>
</dbReference>
<comment type="similarity">
    <text evidence="1">Belongs to the polysaccharide synthase family.</text>
</comment>
<feature type="domain" description="Polysaccharide biosynthesis protein CapD-like" evidence="3">
    <location>
        <begin position="282"/>
        <end position="564"/>
    </location>
</feature>
<dbReference type="RefSeq" id="WP_089975610.1">
    <property type="nucleotide sequence ID" value="NZ_FNJW01000008.1"/>
</dbReference>
<name>A0A1H0YGN0_9LACT</name>
<keyword evidence="2" id="KW-0812">Transmembrane</keyword>
<feature type="transmembrane region" description="Helical" evidence="2">
    <location>
        <begin position="35"/>
        <end position="61"/>
    </location>
</feature>
<dbReference type="PANTHER" id="PTHR43318">
    <property type="entry name" value="UDP-N-ACETYLGLUCOSAMINE 4,6-DEHYDRATASE"/>
    <property type="match status" value="1"/>
</dbReference>
<sequence length="628" mass="70332">MSRKTKKGILIGFDSFSILASGWIAYFFLNPYIALSIQSFITTIVLTIILYLVLAIYFKLFSKINRYTSIQESLAIAIYVTYAFIASALISVVLLKTVSFRFIVLTYIFSLASIAGSRIVWRIYNEHQYKKRNGHSAEQQIKTLIVGAGNGGSIFIRSLKRNPSDVTIVGIVDDDPAKLKTWMYGIPVIGNINDIPELAKKHKIQQITITIPSLEPKEYERMLDICNQAEITVNQMPSIEDVLQGKLSVSQFREIDVVDLLGREEVKLDMQQIATKLSDKTILVSGAGGSIGSEICRQIAQFSPKCIIVLGHGENSIYQINKELNRKYKDQIEIIPVIADVQDRKRLFEVMKKYIPDRVYHAAAHKHVPMMEYNPREAVKNNILGTKNIAEAAKEAGVGSFVMISTDKAVNPPNVMGATKRVAEMIITSLNEKGKTKFAAVRFGNVLGSRGSVIPLFKEQIKNGGPVTVTDFRMTRYFMTIPEASRLVIQAGALAQGGEIFILDMGEPVKIVDLAKKVIKLSGYTENEIPIIETGIRPGEKLYEELLVDSEQTDQQVYEKIFVGKVTEISLAQVMAFVYTLDECTSKELKERLLEFTNEKSEKEVDYPIQNEKKGAHVDVPKTVQTSY</sequence>
<dbReference type="CDD" id="cd05237">
    <property type="entry name" value="UDP_invert_4-6DH_SDR_e"/>
    <property type="match status" value="1"/>
</dbReference>
<dbReference type="Gene3D" id="3.40.50.720">
    <property type="entry name" value="NAD(P)-binding Rossmann-like Domain"/>
    <property type="match status" value="2"/>
</dbReference>
<reference evidence="5" key="1">
    <citation type="submission" date="2016-10" db="EMBL/GenBank/DDBJ databases">
        <authorList>
            <person name="Varghese N."/>
            <person name="Submissions S."/>
        </authorList>
    </citation>
    <scope>NUCLEOTIDE SEQUENCE [LARGE SCALE GENOMIC DNA]</scope>
    <source>
        <strain evidence="5">MPL-11</strain>
    </source>
</reference>
<dbReference type="Proteomes" id="UP000199481">
    <property type="component" value="Unassembled WGS sequence"/>
</dbReference>
<gene>
    <name evidence="4" type="ORF">SAMN04487752_0932</name>
</gene>
<evidence type="ECO:0000259" key="3">
    <source>
        <dbReference type="Pfam" id="PF02719"/>
    </source>
</evidence>
<evidence type="ECO:0000256" key="2">
    <source>
        <dbReference type="SAM" id="Phobius"/>
    </source>
</evidence>
<protein>
    <submittedName>
        <fullName evidence="4">NDP-sugar epimerase, includes UDP-GlcNAc-inverting 4,6-dehydratase FlaA1 and capsular polysaccharide biosynthesis protein EpsC</fullName>
    </submittedName>
</protein>
<dbReference type="Pfam" id="PF02719">
    <property type="entry name" value="Polysacc_synt_2"/>
    <property type="match status" value="1"/>
</dbReference>
<feature type="transmembrane region" description="Helical" evidence="2">
    <location>
        <begin position="73"/>
        <end position="94"/>
    </location>
</feature>
<dbReference type="SUPFAM" id="SSF51735">
    <property type="entry name" value="NAD(P)-binding Rossmann-fold domains"/>
    <property type="match status" value="2"/>
</dbReference>
<organism evidence="4 5">
    <name type="scientific">Carnobacterium viridans</name>
    <dbReference type="NCBI Taxonomy" id="174587"/>
    <lineage>
        <taxon>Bacteria</taxon>
        <taxon>Bacillati</taxon>
        <taxon>Bacillota</taxon>
        <taxon>Bacilli</taxon>
        <taxon>Lactobacillales</taxon>
        <taxon>Carnobacteriaceae</taxon>
        <taxon>Carnobacterium</taxon>
    </lineage>
</organism>
<keyword evidence="2" id="KW-1133">Transmembrane helix</keyword>
<accession>A0A1H0YGN0</accession>
<keyword evidence="5" id="KW-1185">Reference proteome</keyword>
<dbReference type="OrthoDB" id="9803111at2"/>
<dbReference type="InterPro" id="IPR003869">
    <property type="entry name" value="Polysac_CapD-like"/>
</dbReference>
<evidence type="ECO:0000313" key="4">
    <source>
        <dbReference type="EMBL" id="SDQ14190.1"/>
    </source>
</evidence>
<dbReference type="InterPro" id="IPR036291">
    <property type="entry name" value="NAD(P)-bd_dom_sf"/>
</dbReference>
<keyword evidence="2" id="KW-0472">Membrane</keyword>
<proteinExistence type="inferred from homology"/>